<evidence type="ECO:0000313" key="4">
    <source>
        <dbReference type="EMBL" id="VIO64264.1"/>
    </source>
</evidence>
<proteinExistence type="predicted"/>
<feature type="compositionally biased region" description="Basic residues" evidence="2">
    <location>
        <begin position="315"/>
        <end position="327"/>
    </location>
</feature>
<name>A0A4E9EPK1_GIBZA</name>
<protein>
    <recommendedName>
        <fullName evidence="3">C2H2-type domain-containing protein</fullName>
    </recommendedName>
</protein>
<feature type="region of interest" description="Disordered" evidence="2">
    <location>
        <begin position="296"/>
        <end position="328"/>
    </location>
</feature>
<organism evidence="4">
    <name type="scientific">Gibberella zeae</name>
    <name type="common">Wheat head blight fungus</name>
    <name type="synonym">Fusarium graminearum</name>
    <dbReference type="NCBI Taxonomy" id="5518"/>
    <lineage>
        <taxon>Eukaryota</taxon>
        <taxon>Fungi</taxon>
        <taxon>Dikarya</taxon>
        <taxon>Ascomycota</taxon>
        <taxon>Pezizomycotina</taxon>
        <taxon>Sordariomycetes</taxon>
        <taxon>Hypocreomycetidae</taxon>
        <taxon>Hypocreales</taxon>
        <taxon>Nectriaceae</taxon>
        <taxon>Fusarium</taxon>
    </lineage>
</organism>
<keyword evidence="1" id="KW-0863">Zinc-finger</keyword>
<reference evidence="4" key="1">
    <citation type="submission" date="2019-04" db="EMBL/GenBank/DDBJ databases">
        <authorList>
            <person name="Melise S."/>
            <person name="Noan J."/>
            <person name="Okalmin O."/>
        </authorList>
    </citation>
    <scope>NUCLEOTIDE SEQUENCE</scope>
    <source>
        <strain evidence="4">FN9</strain>
    </source>
</reference>
<keyword evidence="1" id="KW-0862">Zinc</keyword>
<keyword evidence="1" id="KW-0479">Metal-binding</keyword>
<feature type="non-terminal residue" evidence="4">
    <location>
        <position position="1"/>
    </location>
</feature>
<feature type="domain" description="C2H2-type" evidence="3">
    <location>
        <begin position="336"/>
        <end position="364"/>
    </location>
</feature>
<gene>
    <name evidence="4" type="ORF">FUG_LOCUS562409</name>
</gene>
<evidence type="ECO:0000256" key="2">
    <source>
        <dbReference type="SAM" id="MobiDB-lite"/>
    </source>
</evidence>
<dbReference type="InterPro" id="IPR013087">
    <property type="entry name" value="Znf_C2H2_type"/>
</dbReference>
<dbReference type="GO" id="GO:0008270">
    <property type="term" value="F:zinc ion binding"/>
    <property type="evidence" value="ECO:0007669"/>
    <property type="project" value="UniProtKB-KW"/>
</dbReference>
<dbReference type="SMART" id="SM00355">
    <property type="entry name" value="ZnF_C2H2"/>
    <property type="match status" value="3"/>
</dbReference>
<feature type="region of interest" description="Disordered" evidence="2">
    <location>
        <begin position="234"/>
        <end position="257"/>
    </location>
</feature>
<sequence length="626" mass="69489">LPKKSIPLKSLYEDIVWSNIEIDYASFLVLKLHSLISTWITNIPMEPTTPPATVDQLPPPTSYDEGDTLPLEELTYTRHGQSTEFGNINQVAQGSFENFEQDVLQSLAYSAGEFQHQNITPWQPQVFTDLTTDASLSLVGNPTQPVEQSWQEPLSSWTLQGQAQNVWQHHHGLGPNEGLPATTWELDQGTAKAFQYPPNIQVQSQGLPRRRSRYLRSPAVPIISRISPIQTSATGTLIDNSMDPIQRWRNSPPETEAASLSAIADALRNNPLRSQASTSTLNSDHAGFRPRSTVSLASGSSLSSGSAASASSVSRRGRVVKRTRPAKGKTADKRRFPCTFCCDSFKSKFDWARHEQSLHLGFQGWLCAPFGSVVVSAVAGCSNCAYCGLINPTTTHLEDHNSNSCENSQIYTRKDHLVQHLRCIHNVQDPPLIDSWKVEGPPIASRCGFCDLRIETWQERVEHLASHFRKGKTMDDWKGDHGFDSGIAAQVTNAIPPYLIASESKTYAPFSAAAPNPIQADHIQQITRSAEAWTGSELVTESREPTISLEVKSFPELLAFHLGRFAQHQMRLGVTLTDEMFQDEARRVQFGTVDPLDDTVADNPEWLSLFRSQHVDDLAQSQDRLA</sequence>
<evidence type="ECO:0000256" key="1">
    <source>
        <dbReference type="PROSITE-ProRule" id="PRU00042"/>
    </source>
</evidence>
<feature type="compositionally biased region" description="Low complexity" evidence="2">
    <location>
        <begin position="296"/>
        <end position="314"/>
    </location>
</feature>
<evidence type="ECO:0000259" key="3">
    <source>
        <dbReference type="PROSITE" id="PS50157"/>
    </source>
</evidence>
<accession>A0A4E9EPK1</accession>
<dbReference type="EMBL" id="CAAKMV010000196">
    <property type="protein sequence ID" value="VIO64264.1"/>
    <property type="molecule type" value="Genomic_DNA"/>
</dbReference>
<dbReference type="PROSITE" id="PS00028">
    <property type="entry name" value="ZINC_FINGER_C2H2_1"/>
    <property type="match status" value="1"/>
</dbReference>
<dbReference type="PROSITE" id="PS50157">
    <property type="entry name" value="ZINC_FINGER_C2H2_2"/>
    <property type="match status" value="1"/>
</dbReference>
<dbReference type="AlphaFoldDB" id="A0A4E9EPK1"/>